<keyword evidence="3" id="KW-1185">Reference proteome</keyword>
<dbReference type="EMBL" id="CP000806">
    <property type="protein sequence ID" value="ACB51567.1"/>
    <property type="molecule type" value="Genomic_DNA"/>
</dbReference>
<evidence type="ECO:0000256" key="1">
    <source>
        <dbReference type="SAM" id="Phobius"/>
    </source>
</evidence>
<sequence>MIISLIKRFTIGALVGLVLGGLSWYNSKLFGYSIPLITGIAGCLLLSILCGLIIAKWGYKGVESLLNSFYE</sequence>
<protein>
    <submittedName>
        <fullName evidence="2">Uncharacterized protein</fullName>
    </submittedName>
</protein>
<evidence type="ECO:0000313" key="2">
    <source>
        <dbReference type="EMBL" id="ACB51567.1"/>
    </source>
</evidence>
<proteinExistence type="predicted"/>
<reference evidence="2 3" key="1">
    <citation type="journal article" date="2008" name="Proc. Natl. Acad. Sci. U.S.A.">
        <title>The genome of Cyanothece 51142, a unicellular diazotrophic cyanobacterium important in the marine nitrogen cycle.</title>
        <authorList>
            <person name="Welsh E.A."/>
            <person name="Liberton M."/>
            <person name="Stoeckel J."/>
            <person name="Loh T."/>
            <person name="Elvitigala T."/>
            <person name="Wang C."/>
            <person name="Wollam A."/>
            <person name="Fulton R.S."/>
            <person name="Clifton S.W."/>
            <person name="Jacobs J.M."/>
            <person name="Aurora R."/>
            <person name="Ghosh B.K."/>
            <person name="Sherman L.A."/>
            <person name="Smith R.D."/>
            <person name="Wilson R.K."/>
            <person name="Pakrasi H.B."/>
        </authorList>
    </citation>
    <scope>NUCLEOTIDE SEQUENCE [LARGE SCALE GENOMIC DNA]</scope>
    <source>
        <strain evidence="3">ATCC 51142 / BH68</strain>
    </source>
</reference>
<dbReference type="STRING" id="43989.cce_2217"/>
<dbReference type="KEGG" id="cyt:cce_2217"/>
<name>B1WPJ7_CROS5</name>
<dbReference type="Proteomes" id="UP000001203">
    <property type="component" value="Chromosome circular"/>
</dbReference>
<dbReference type="HOGENOM" id="CLU_201264_0_0_3"/>
<keyword evidence="1" id="KW-0812">Transmembrane</keyword>
<organism evidence="2 3">
    <name type="scientific">Crocosphaera subtropica (strain ATCC 51142 / BH68)</name>
    <name type="common">Cyanothece sp. (strain ATCC 51142)</name>
    <dbReference type="NCBI Taxonomy" id="43989"/>
    <lineage>
        <taxon>Bacteria</taxon>
        <taxon>Bacillati</taxon>
        <taxon>Cyanobacteriota</taxon>
        <taxon>Cyanophyceae</taxon>
        <taxon>Oscillatoriophycideae</taxon>
        <taxon>Chroococcales</taxon>
        <taxon>Aphanothecaceae</taxon>
        <taxon>Crocosphaera</taxon>
        <taxon>Crocosphaera subtropica</taxon>
    </lineage>
</organism>
<keyword evidence="1" id="KW-0472">Membrane</keyword>
<keyword evidence="1" id="KW-1133">Transmembrane helix</keyword>
<evidence type="ECO:0000313" key="3">
    <source>
        <dbReference type="Proteomes" id="UP000001203"/>
    </source>
</evidence>
<dbReference type="RefSeq" id="WP_009546965.1">
    <property type="nucleotide sequence ID" value="NC_010546.1"/>
</dbReference>
<accession>B1WPJ7</accession>
<dbReference type="AlphaFoldDB" id="B1WPJ7"/>
<gene>
    <name evidence="2" type="ordered locus">cce_2217</name>
</gene>
<feature type="transmembrane region" description="Helical" evidence="1">
    <location>
        <begin position="32"/>
        <end position="55"/>
    </location>
</feature>
<dbReference type="eggNOG" id="ENOG502ZI9S">
    <property type="taxonomic scope" value="Bacteria"/>
</dbReference>
<feature type="transmembrane region" description="Helical" evidence="1">
    <location>
        <begin position="9"/>
        <end position="26"/>
    </location>
</feature>